<sequence length="398" mass="44322">MSLNRRQLIQGFAASIAPMTSAGRVWAAPQTNARLLIVFLRGGYDAANVVIPVSSDFYYEARPRLAIARPDPLVATSALPLDQNWGLHPALRETIFPLFQQGQVAFVPFAGIHDLTRSHFETQDAIELGLQTSQTRDYLSGFMARLASVLTRARPISFTDQVPLAFHGGDAIPNFAINNLSKPGIDSRQEKLIATMYSDSRLSQQVQEGFRVRNEIYQTVVEQETQPGRTVAVPKHFELSADRIGRLMRDRFNLGFVDVGGWDTHANQGAADGYLADRIRELGRGLKRFAEQIGPQWDNTVIVVLSEFGRTFRENGSRGTDHGHGSVYWVLGGGVRGGRIMGEQIDVDQRHLFENRDYPVLTDYRSLLGGLFQRMFGLNKKDVEHVFAAAQPIDVGLI</sequence>
<evidence type="ECO:0000313" key="2">
    <source>
        <dbReference type="Proteomes" id="UP000230709"/>
    </source>
</evidence>
<dbReference type="InterPro" id="IPR006311">
    <property type="entry name" value="TAT_signal"/>
</dbReference>
<dbReference type="Pfam" id="PF07394">
    <property type="entry name" value="DUF1501"/>
    <property type="match status" value="1"/>
</dbReference>
<dbReference type="RefSeq" id="WP_003611475.1">
    <property type="nucleotide sequence ID" value="NZ_ADVE02000001.1"/>
</dbReference>
<dbReference type="PANTHER" id="PTHR43737:SF1">
    <property type="entry name" value="DUF1501 DOMAIN-CONTAINING PROTEIN"/>
    <property type="match status" value="1"/>
</dbReference>
<dbReference type="STRING" id="595536.GCA_000178815_01070"/>
<dbReference type="KEGG" id="mtw:CQW49_20635"/>
<proteinExistence type="predicted"/>
<organism evidence="1 2">
    <name type="scientific">Methylosinus trichosporium (strain ATCC 35070 / NCIMB 11131 / UNIQEM 75 / OB3b)</name>
    <dbReference type="NCBI Taxonomy" id="595536"/>
    <lineage>
        <taxon>Bacteria</taxon>
        <taxon>Pseudomonadati</taxon>
        <taxon>Pseudomonadota</taxon>
        <taxon>Alphaproteobacteria</taxon>
        <taxon>Hyphomicrobiales</taxon>
        <taxon>Methylocystaceae</taxon>
        <taxon>Methylosinus</taxon>
    </lineage>
</organism>
<dbReference type="Proteomes" id="UP000230709">
    <property type="component" value="Chromosome"/>
</dbReference>
<dbReference type="AlphaFoldDB" id="A0A2D2D4Y7"/>
<name>A0A2D2D4Y7_METT3</name>
<keyword evidence="2" id="KW-1185">Reference proteome</keyword>
<reference evidence="2" key="1">
    <citation type="submission" date="2017-10" db="EMBL/GenBank/DDBJ databases">
        <title>Completed PacBio SMRT sequence of Methylosinus trichosporium OB3b reveals presence of a third large plasmid.</title>
        <authorList>
            <person name="Charles T.C."/>
            <person name="Lynch M.D.J."/>
            <person name="Heil J.R."/>
            <person name="Cheng J."/>
        </authorList>
    </citation>
    <scope>NUCLEOTIDE SEQUENCE [LARGE SCALE GENOMIC DNA]</scope>
    <source>
        <strain evidence="2">OB3b</strain>
    </source>
</reference>
<accession>A0A2D2D4Y7</accession>
<evidence type="ECO:0000313" key="1">
    <source>
        <dbReference type="EMBL" id="ATQ70025.1"/>
    </source>
</evidence>
<dbReference type="PROSITE" id="PS51318">
    <property type="entry name" value="TAT"/>
    <property type="match status" value="1"/>
</dbReference>
<protein>
    <submittedName>
        <fullName evidence="1">DUF1501 domain-containing protein</fullName>
    </submittedName>
</protein>
<dbReference type="EMBL" id="CP023737">
    <property type="protein sequence ID" value="ATQ70025.1"/>
    <property type="molecule type" value="Genomic_DNA"/>
</dbReference>
<gene>
    <name evidence="1" type="ORF">CQW49_20635</name>
</gene>
<dbReference type="PANTHER" id="PTHR43737">
    <property type="entry name" value="BLL7424 PROTEIN"/>
    <property type="match status" value="1"/>
</dbReference>
<dbReference type="InterPro" id="IPR010869">
    <property type="entry name" value="DUF1501"/>
</dbReference>